<proteinExistence type="predicted"/>
<protein>
    <submittedName>
        <fullName evidence="2">Cytochrome C</fullName>
    </submittedName>
</protein>
<keyword evidence="1" id="KW-0732">Signal</keyword>
<sequence length="104" mass="11184">MTKMTKVAVAALLGLAVVSTTASADVNKGKKIYMKKMKSKCGFSGAKFATKHTQGEWEKIKGAGKFAEEAAKICPGLKLKDKYINDVYDFAHEYASDSGNVPSC</sequence>
<organism evidence="2 3">
    <name type="scientific">Sulfurovum riftiae</name>
    <dbReference type="NCBI Taxonomy" id="1630136"/>
    <lineage>
        <taxon>Bacteria</taxon>
        <taxon>Pseudomonadati</taxon>
        <taxon>Campylobacterota</taxon>
        <taxon>Epsilonproteobacteria</taxon>
        <taxon>Campylobacterales</taxon>
        <taxon>Sulfurovaceae</taxon>
        <taxon>Sulfurovum</taxon>
    </lineage>
</organism>
<keyword evidence="3" id="KW-1185">Reference proteome</keyword>
<gene>
    <name evidence="2" type="ORF">AS592_04890</name>
</gene>
<reference evidence="2 3" key="1">
    <citation type="submission" date="2015-11" db="EMBL/GenBank/DDBJ databases">
        <title>Draft genome of Sulfurovum riftiae 1812E, a member of the Epsilonproteobacteria isolated from the tube of the deep-sea hydrothermal vent tubewom Riftia pachyptila.</title>
        <authorList>
            <person name="Vetriani C."/>
            <person name="Giovannelli D."/>
        </authorList>
    </citation>
    <scope>NUCLEOTIDE SEQUENCE [LARGE SCALE GENOMIC DNA]</scope>
    <source>
        <strain evidence="2 3">1812E</strain>
    </source>
</reference>
<accession>A0A151CEG7</accession>
<evidence type="ECO:0000256" key="1">
    <source>
        <dbReference type="SAM" id="SignalP"/>
    </source>
</evidence>
<evidence type="ECO:0000313" key="2">
    <source>
        <dbReference type="EMBL" id="KYJ85928.1"/>
    </source>
</evidence>
<dbReference type="STRING" id="1630136.AS592_04890"/>
<dbReference type="OrthoDB" id="5334626at2"/>
<feature type="chain" id="PRO_5007578420" evidence="1">
    <location>
        <begin position="25"/>
        <end position="104"/>
    </location>
</feature>
<dbReference type="EMBL" id="LNKT01000056">
    <property type="protein sequence ID" value="KYJ85928.1"/>
    <property type="molecule type" value="Genomic_DNA"/>
</dbReference>
<comment type="caution">
    <text evidence="2">The sequence shown here is derived from an EMBL/GenBank/DDBJ whole genome shotgun (WGS) entry which is preliminary data.</text>
</comment>
<dbReference type="Proteomes" id="UP000075359">
    <property type="component" value="Unassembled WGS sequence"/>
</dbReference>
<evidence type="ECO:0000313" key="3">
    <source>
        <dbReference type="Proteomes" id="UP000075359"/>
    </source>
</evidence>
<dbReference type="AlphaFoldDB" id="A0A151CEG7"/>
<dbReference type="RefSeq" id="WP_067331908.1">
    <property type="nucleotide sequence ID" value="NZ_LNKT01000056.1"/>
</dbReference>
<feature type="signal peptide" evidence="1">
    <location>
        <begin position="1"/>
        <end position="24"/>
    </location>
</feature>
<name>A0A151CEG7_9BACT</name>